<accession>A0ABV3UXX7</accession>
<proteinExistence type="predicted"/>
<comment type="caution">
    <text evidence="1">The sequence shown here is derived from an EMBL/GenBank/DDBJ whole genome shotgun (WGS) entry which is preliminary data.</text>
</comment>
<gene>
    <name evidence="1" type="ORF">VVR66_00975</name>
</gene>
<evidence type="ECO:0000313" key="1">
    <source>
        <dbReference type="EMBL" id="MEX3593287.1"/>
    </source>
</evidence>
<name>A0ABV3UXX7_9MICC</name>
<keyword evidence="2" id="KW-1185">Reference proteome</keyword>
<dbReference type="RefSeq" id="WP_368628883.1">
    <property type="nucleotide sequence ID" value="NZ_JAYWLT010000001.1"/>
</dbReference>
<evidence type="ECO:0000313" key="2">
    <source>
        <dbReference type="Proteomes" id="UP001558481"/>
    </source>
</evidence>
<organism evidence="1 2">
    <name type="scientific">Kocuria carniphila</name>
    <dbReference type="NCBI Taxonomy" id="262208"/>
    <lineage>
        <taxon>Bacteria</taxon>
        <taxon>Bacillati</taxon>
        <taxon>Actinomycetota</taxon>
        <taxon>Actinomycetes</taxon>
        <taxon>Micrococcales</taxon>
        <taxon>Micrococcaceae</taxon>
        <taxon>Kocuria</taxon>
    </lineage>
</organism>
<reference evidence="1 2" key="1">
    <citation type="journal article" date="2024" name="Fungal Genet. Biol.">
        <title>The porcine skin microbiome exhibits broad fungal antagonism.</title>
        <authorList>
            <person name="De La Cruz K.F."/>
            <person name="Townsend E.C."/>
            <person name="Alex Cheong J.Z."/>
            <person name="Salamzade R."/>
            <person name="Liu A."/>
            <person name="Sandstrom S."/>
            <person name="Davila E."/>
            <person name="Huang L."/>
            <person name="Xu K.H."/>
            <person name="Wu S.Y."/>
            <person name="Meudt J.J."/>
            <person name="Shanmuganayagam D."/>
            <person name="Gibson A.L.F."/>
            <person name="Kalan L.R."/>
        </authorList>
    </citation>
    <scope>NUCLEOTIDE SEQUENCE [LARGE SCALE GENOMIC DNA]</scope>
    <source>
        <strain evidence="1 2">LK2625</strain>
    </source>
</reference>
<dbReference type="EMBL" id="JAYWLU010000001">
    <property type="protein sequence ID" value="MEX3593287.1"/>
    <property type="molecule type" value="Genomic_DNA"/>
</dbReference>
<protein>
    <submittedName>
        <fullName evidence="1">Uncharacterized protein</fullName>
    </submittedName>
</protein>
<dbReference type="Proteomes" id="UP001558481">
    <property type="component" value="Unassembled WGS sequence"/>
</dbReference>
<sequence length="258" mass="28543">MAAARGTRDKKALDKTWSLKTGDRSTKTISRMSALVTCYNAHGQQLDIPNMTMSDSFTGMQDLFRECIRLGADTLDPDSIRVTFLQAGPSSFDFQFDLRDSKTVKTWGKHPSGWDVANYVALDQALAGYATVGELAMLIAANPDCELRWVETLYGPDVEVLVDGLPRMVFQASLMELMGDHAVQSALRAAMAPLTNPEFAYVTIRGEVQGAQGVFNQVMVSNESVREFIQGEPLKPKSFEPTVACQSEDEIRWNMDQS</sequence>